<evidence type="ECO:0000313" key="1">
    <source>
        <dbReference type="EMBL" id="GFY85859.1"/>
    </source>
</evidence>
<dbReference type="Proteomes" id="UP000585474">
    <property type="component" value="Unassembled WGS sequence"/>
</dbReference>
<dbReference type="EMBL" id="BJWL01000004">
    <property type="protein sequence ID" value="GFY85859.1"/>
    <property type="molecule type" value="Genomic_DNA"/>
</dbReference>
<accession>A0A7J0EIW3</accession>
<comment type="caution">
    <text evidence="1">The sequence shown here is derived from an EMBL/GenBank/DDBJ whole genome shotgun (WGS) entry which is preliminary data.</text>
</comment>
<name>A0A7J0EIW3_9ERIC</name>
<dbReference type="AlphaFoldDB" id="A0A7J0EIW3"/>
<evidence type="ECO:0000313" key="2">
    <source>
        <dbReference type="Proteomes" id="UP000585474"/>
    </source>
</evidence>
<sequence>MADERSVTLTKGELLSDIGLVILARRLDKESNRCIEVRKASARVLGRSVMVLRRSRAVQERREMLWDMPGVLNGWLACLGELGMSADHPAWSATKPLVAYSDLPESYLPILLPGFDEDEYANRSVKDDESDGGTDVEDVEATKELEARAKCSPRFG</sequence>
<reference evidence="1 2" key="1">
    <citation type="submission" date="2019-07" db="EMBL/GenBank/DDBJ databases">
        <title>De Novo Assembly of kiwifruit Actinidia rufa.</title>
        <authorList>
            <person name="Sugita-Konishi S."/>
            <person name="Sato K."/>
            <person name="Mori E."/>
            <person name="Abe Y."/>
            <person name="Kisaki G."/>
            <person name="Hamano K."/>
            <person name="Suezawa K."/>
            <person name="Otani M."/>
            <person name="Fukuda T."/>
            <person name="Manabe T."/>
            <person name="Gomi K."/>
            <person name="Tabuchi M."/>
            <person name="Akimitsu K."/>
            <person name="Kataoka I."/>
        </authorList>
    </citation>
    <scope>NUCLEOTIDE SEQUENCE [LARGE SCALE GENOMIC DNA]</scope>
    <source>
        <strain evidence="2">cv. Fuchu</strain>
    </source>
</reference>
<organism evidence="1 2">
    <name type="scientific">Actinidia rufa</name>
    <dbReference type="NCBI Taxonomy" id="165716"/>
    <lineage>
        <taxon>Eukaryota</taxon>
        <taxon>Viridiplantae</taxon>
        <taxon>Streptophyta</taxon>
        <taxon>Embryophyta</taxon>
        <taxon>Tracheophyta</taxon>
        <taxon>Spermatophyta</taxon>
        <taxon>Magnoliopsida</taxon>
        <taxon>eudicotyledons</taxon>
        <taxon>Gunneridae</taxon>
        <taxon>Pentapetalae</taxon>
        <taxon>asterids</taxon>
        <taxon>Ericales</taxon>
        <taxon>Actinidiaceae</taxon>
        <taxon>Actinidia</taxon>
    </lineage>
</organism>
<gene>
    <name evidence="1" type="ORF">Acr_04g0005970</name>
</gene>
<protein>
    <submittedName>
        <fullName evidence="1">Uncharacterized protein</fullName>
    </submittedName>
</protein>
<proteinExistence type="predicted"/>
<keyword evidence="2" id="KW-1185">Reference proteome</keyword>